<dbReference type="AlphaFoldDB" id="A0A6C0F2Q9"/>
<accession>A0A6C0F2Q9</accession>
<protein>
    <submittedName>
        <fullName evidence="2">Uncharacterized protein</fullName>
    </submittedName>
</protein>
<feature type="region of interest" description="Disordered" evidence="1">
    <location>
        <begin position="83"/>
        <end position="115"/>
    </location>
</feature>
<name>A0A6C0F2Q9_9ZZZZ</name>
<evidence type="ECO:0000256" key="1">
    <source>
        <dbReference type="SAM" id="MobiDB-lite"/>
    </source>
</evidence>
<organism evidence="2">
    <name type="scientific">viral metagenome</name>
    <dbReference type="NCBI Taxonomy" id="1070528"/>
    <lineage>
        <taxon>unclassified sequences</taxon>
        <taxon>metagenomes</taxon>
        <taxon>organismal metagenomes</taxon>
    </lineage>
</organism>
<evidence type="ECO:0000313" key="2">
    <source>
        <dbReference type="EMBL" id="QHT35372.1"/>
    </source>
</evidence>
<dbReference type="EMBL" id="MN739021">
    <property type="protein sequence ID" value="QHT35372.1"/>
    <property type="molecule type" value="Genomic_DNA"/>
</dbReference>
<reference evidence="2" key="1">
    <citation type="journal article" date="2020" name="Nature">
        <title>Giant virus diversity and host interactions through global metagenomics.</title>
        <authorList>
            <person name="Schulz F."/>
            <person name="Roux S."/>
            <person name="Paez-Espino D."/>
            <person name="Jungbluth S."/>
            <person name="Walsh D.A."/>
            <person name="Denef V.J."/>
            <person name="McMahon K.D."/>
            <person name="Konstantinidis K.T."/>
            <person name="Eloe-Fadrosh E.A."/>
            <person name="Kyrpides N.C."/>
            <person name="Woyke T."/>
        </authorList>
    </citation>
    <scope>NUCLEOTIDE SEQUENCE</scope>
    <source>
        <strain evidence="2">GVMAG-M-3300009180-45</strain>
    </source>
</reference>
<proteinExistence type="predicted"/>
<sequence length="115" mass="12724">MKKLSVLDAINNNKFFVGVMMILLNIGSRHLVDEFSGSEEEYKRNILLRRIAIFAVCFIATRDVVHSTLLTAGYIIIASGVSRRSSEGMKNPGKVDPGNSKADYPAYDKSAPLLF</sequence>